<keyword evidence="5" id="KW-0966">Cell projection</keyword>
<gene>
    <name evidence="10" type="primary">8236611</name>
    <name evidence="9" type="ORF">Phum_PHUM164710</name>
</gene>
<dbReference type="Pfam" id="PF07162">
    <property type="entry name" value="B9-C2"/>
    <property type="match status" value="1"/>
</dbReference>
<dbReference type="GeneID" id="8236611"/>
<dbReference type="AlphaFoldDB" id="E0VFR3"/>
<evidence type="ECO:0000256" key="5">
    <source>
        <dbReference type="ARBA" id="ARBA00023273"/>
    </source>
</evidence>
<evidence type="ECO:0000256" key="6">
    <source>
        <dbReference type="ARBA" id="ARBA00038411"/>
    </source>
</evidence>
<dbReference type="Gene3D" id="2.30.42.10">
    <property type="match status" value="1"/>
</dbReference>
<dbReference type="STRING" id="121224.E0VFR3"/>
<dbReference type="CTD" id="8236611"/>
<feature type="domain" description="PDZ" evidence="8">
    <location>
        <begin position="789"/>
        <end position="854"/>
    </location>
</feature>
<evidence type="ECO:0000313" key="11">
    <source>
        <dbReference type="Proteomes" id="UP000009046"/>
    </source>
</evidence>
<dbReference type="InterPro" id="IPR057724">
    <property type="entry name" value="TCTN1-3_N"/>
</dbReference>
<dbReference type="KEGG" id="phu:Phum_PHUM164710"/>
<evidence type="ECO:0000313" key="9">
    <source>
        <dbReference type="EMBL" id="EEB12219.1"/>
    </source>
</evidence>
<dbReference type="SUPFAM" id="SSF50156">
    <property type="entry name" value="PDZ domain-like"/>
    <property type="match status" value="1"/>
</dbReference>
<keyword evidence="3" id="KW-0970">Cilium biogenesis/degradation</keyword>
<keyword evidence="4" id="KW-0206">Cytoskeleton</keyword>
<dbReference type="RefSeq" id="XP_002424957.1">
    <property type="nucleotide sequence ID" value="XM_002424912.1"/>
</dbReference>
<dbReference type="EMBL" id="DS235123">
    <property type="protein sequence ID" value="EEB12219.1"/>
    <property type="molecule type" value="Genomic_DNA"/>
</dbReference>
<name>E0VFR3_PEDHC</name>
<dbReference type="PROSITE" id="PS51381">
    <property type="entry name" value="C2_B9"/>
    <property type="match status" value="1"/>
</dbReference>
<evidence type="ECO:0000256" key="1">
    <source>
        <dbReference type="ARBA" id="ARBA00004120"/>
    </source>
</evidence>
<dbReference type="PANTHER" id="PTHR12968:SF2">
    <property type="entry name" value="B9 DOMAIN-CONTAINING PROTEIN 2"/>
    <property type="match status" value="1"/>
</dbReference>
<dbReference type="GO" id="GO:0036038">
    <property type="term" value="C:MKS complex"/>
    <property type="evidence" value="ECO:0007669"/>
    <property type="project" value="TreeGrafter"/>
</dbReference>
<proteinExistence type="inferred from homology"/>
<keyword evidence="11" id="KW-1185">Reference proteome</keyword>
<evidence type="ECO:0000256" key="3">
    <source>
        <dbReference type="ARBA" id="ARBA00022794"/>
    </source>
</evidence>
<dbReference type="VEuPathDB" id="VectorBase:PHUM164710"/>
<dbReference type="GO" id="GO:0060271">
    <property type="term" value="P:cilium assembly"/>
    <property type="evidence" value="ECO:0007669"/>
    <property type="project" value="TreeGrafter"/>
</dbReference>
<dbReference type="OrthoDB" id="184109at2759"/>
<comment type="subcellular location">
    <subcellularLocation>
        <location evidence="1">Cytoplasm</location>
        <location evidence="1">Cytoskeleton</location>
        <location evidence="1">Cilium basal body</location>
    </subcellularLocation>
</comment>
<accession>E0VFR3</accession>
<dbReference type="InterPro" id="IPR011677">
    <property type="entry name" value="TCTN1-3_dom"/>
</dbReference>
<dbReference type="eggNOG" id="KOG3520">
    <property type="taxonomic scope" value="Eukaryota"/>
</dbReference>
<sequence>MAECHIIGQIIGASDFPQKSLYCKWSTHFGPSWKVISGLLEGQTQLDTPEFDEKTYWCHPIDIHLATKGVQGWPKFHIEVYHQDQFGRNELFGYGFLHLPTSPGTHHLTCVTWRPTGSLSEEIKRFFLGGGLQLKKPDTIYSGVDRNKLQTESMGKVYIEIVNSETNESLSFMFLNSSLCQNETCFGDNFNYNESYDNELKFSESGKNLNESVIISKSKENFLNSTQSFDHLPEFQVPTENGAEKNNASKLEIDYYVNDTELSMSFSNTETTMFQDVYNNSQNPFYNSSSSTDFSFFKVIQNEDICFCDIYANQCDINCCCDPDCSDKHWGIFTKCLNENHLDNNLLKCFKKTKILGKGIGSTCTSKINIRYLIDATSECSFQNFHEFECGLLIYICKKPNNCFKIPDKEIQKLNLSCIDAVSTIKYVFWHNGTEGIKKVEVFLWPRDVSSSLHVNLIHSEVKFQWISSTDNIFERSGSPGYMTGKPVLSGRKIVVVDDAEKQKEIIKLSLKSDNWLNVLGSVRGLCSSEKKIPVNFKENAVYSCLLPLQKKNFSSKESCKDLQNRIFELLIGNELKNATASNFFNRFVGTFGNSRIQNIEDWVQILIDLSQITTSHIDFKVGFNMLTCNNIISSLLINVAYSNVGSVIYPQAKILGVSFQLGKHGDFVYFCSTLNCENASHYQYFKLSSSVNFIDVSEPPKDMFADPVGIGIFYCALPAVPKVASMKKLKILIIMDNMPPGLAEKSQIGGGITNGSSFRRSSMRPMSTSTSLDGSLPISPTSNFHTVVVVVHKDENGYGMNVSGDNPVYVQSVKEGGAAEKAGLHCGDMIIKVNGVNVTQSTHLQVVSLIKASSVVELTVRQNCRNLLPRGSIVTATSSFHLRPLHSHSSAMRASDRITGPQPVDVDKLRQLESQRVHTFRLMLEKEQLYYYCNSITCLRELKFYKENG</sequence>
<evidence type="ECO:0000256" key="4">
    <source>
        <dbReference type="ARBA" id="ARBA00023212"/>
    </source>
</evidence>
<organism>
    <name type="scientific">Pediculus humanus subsp. corporis</name>
    <name type="common">Body louse</name>
    <dbReference type="NCBI Taxonomy" id="121224"/>
    <lineage>
        <taxon>Eukaryota</taxon>
        <taxon>Metazoa</taxon>
        <taxon>Ecdysozoa</taxon>
        <taxon>Arthropoda</taxon>
        <taxon>Hexapoda</taxon>
        <taxon>Insecta</taxon>
        <taxon>Pterygota</taxon>
        <taxon>Neoptera</taxon>
        <taxon>Paraneoptera</taxon>
        <taxon>Psocodea</taxon>
        <taxon>Troctomorpha</taxon>
        <taxon>Phthiraptera</taxon>
        <taxon>Anoplura</taxon>
        <taxon>Pediculidae</taxon>
        <taxon>Pediculus</taxon>
    </lineage>
</organism>
<dbReference type="OMA" id="MSKSTHR"/>
<dbReference type="EMBL" id="AAZO01001923">
    <property type="status" value="NOT_ANNOTATED_CDS"/>
    <property type="molecule type" value="Genomic_DNA"/>
</dbReference>
<keyword evidence="2" id="KW-0963">Cytoplasm</keyword>
<evidence type="ECO:0000313" key="10">
    <source>
        <dbReference type="EnsemblMetazoa" id="PHUM164710-PA"/>
    </source>
</evidence>
<evidence type="ECO:0000256" key="2">
    <source>
        <dbReference type="ARBA" id="ARBA00022490"/>
    </source>
</evidence>
<protein>
    <recommendedName>
        <fullName evidence="7">B9 domain-containing protein 2</fullName>
    </recommendedName>
</protein>
<comment type="similarity">
    <text evidence="6">Belongs to the B9D family.</text>
</comment>
<dbReference type="InterPro" id="IPR036034">
    <property type="entry name" value="PDZ_sf"/>
</dbReference>
<reference evidence="9" key="2">
    <citation type="submission" date="2007-04" db="EMBL/GenBank/DDBJ databases">
        <title>The genome of the human body louse.</title>
        <authorList>
            <consortium name="The Human Body Louse Genome Consortium"/>
            <person name="Kirkness E."/>
            <person name="Walenz B."/>
            <person name="Hass B."/>
            <person name="Bruggner R."/>
            <person name="Strausberg R."/>
        </authorList>
    </citation>
    <scope>NUCLEOTIDE SEQUENCE</scope>
    <source>
        <strain>USDA</strain>
    </source>
</reference>
<dbReference type="PANTHER" id="PTHR12968">
    <property type="entry name" value="B9 DOMAIN-CONTAINING"/>
    <property type="match status" value="1"/>
</dbReference>
<dbReference type="Pfam" id="PF07773">
    <property type="entry name" value="TCTN_DUF1619"/>
    <property type="match status" value="1"/>
</dbReference>
<dbReference type="EMBL" id="AAZO01001922">
    <property type="status" value="NOT_ANNOTATED_CDS"/>
    <property type="molecule type" value="Genomic_DNA"/>
</dbReference>
<dbReference type="InterPro" id="IPR001478">
    <property type="entry name" value="PDZ"/>
</dbReference>
<dbReference type="PROSITE" id="PS50106">
    <property type="entry name" value="PDZ"/>
    <property type="match status" value="1"/>
</dbReference>
<evidence type="ECO:0000259" key="8">
    <source>
        <dbReference type="PROSITE" id="PS50106"/>
    </source>
</evidence>
<dbReference type="InParanoid" id="E0VFR3"/>
<dbReference type="EnsemblMetazoa" id="PHUM164710-RA">
    <property type="protein sequence ID" value="PHUM164710-PA"/>
    <property type="gene ID" value="PHUM164710"/>
</dbReference>
<reference evidence="9" key="1">
    <citation type="submission" date="2007-04" db="EMBL/GenBank/DDBJ databases">
        <title>Annotation of Pediculus humanus corporis strain USDA.</title>
        <authorList>
            <person name="Kirkness E."/>
            <person name="Hannick L."/>
            <person name="Hass B."/>
            <person name="Bruggner R."/>
            <person name="Lawson D."/>
            <person name="Bidwell S."/>
            <person name="Joardar V."/>
            <person name="Caler E."/>
            <person name="Walenz B."/>
            <person name="Inman J."/>
            <person name="Schobel S."/>
            <person name="Galinsky K."/>
            <person name="Amedeo P."/>
            <person name="Strausberg R."/>
        </authorList>
    </citation>
    <scope>NUCLEOTIDE SEQUENCE</scope>
    <source>
        <strain>USDA</strain>
    </source>
</reference>
<dbReference type="InterPro" id="IPR010796">
    <property type="entry name" value="C2_B9-type_dom"/>
</dbReference>
<dbReference type="Pfam" id="PF25752">
    <property type="entry name" value="DUF1619_N"/>
    <property type="match status" value="1"/>
</dbReference>
<dbReference type="SMART" id="SM00228">
    <property type="entry name" value="PDZ"/>
    <property type="match status" value="1"/>
</dbReference>
<dbReference type="eggNOG" id="KOG4028">
    <property type="taxonomic scope" value="Eukaryota"/>
</dbReference>
<dbReference type="Proteomes" id="UP000009046">
    <property type="component" value="Unassembled WGS sequence"/>
</dbReference>
<reference evidence="10" key="3">
    <citation type="submission" date="2020-05" db="UniProtKB">
        <authorList>
            <consortium name="EnsemblMetazoa"/>
        </authorList>
    </citation>
    <scope>IDENTIFICATION</scope>
    <source>
        <strain evidence="10">USDA</strain>
    </source>
</reference>
<dbReference type="HOGENOM" id="CLU_309998_0_0_1"/>
<dbReference type="Pfam" id="PF00595">
    <property type="entry name" value="PDZ"/>
    <property type="match status" value="1"/>
</dbReference>
<evidence type="ECO:0000256" key="7">
    <source>
        <dbReference type="ARBA" id="ARBA00039272"/>
    </source>
</evidence>